<dbReference type="KEGG" id="psai:C3B54_11282"/>
<evidence type="ECO:0000313" key="6">
    <source>
        <dbReference type="EMBL" id="AVG23280.1"/>
    </source>
</evidence>
<proteinExistence type="inferred from homology"/>
<dbReference type="PROSITE" id="PS00584">
    <property type="entry name" value="PFKB_KINASES_2"/>
    <property type="match status" value="1"/>
</dbReference>
<evidence type="ECO:0000256" key="3">
    <source>
        <dbReference type="ARBA" id="ARBA00022777"/>
    </source>
</evidence>
<dbReference type="Gene3D" id="3.40.1190.20">
    <property type="match status" value="1"/>
</dbReference>
<evidence type="ECO:0000256" key="1">
    <source>
        <dbReference type="ARBA" id="ARBA00010688"/>
    </source>
</evidence>
<feature type="domain" description="Carbohydrate kinase PfkB" evidence="5">
    <location>
        <begin position="7"/>
        <end position="296"/>
    </location>
</feature>
<evidence type="ECO:0000259" key="5">
    <source>
        <dbReference type="Pfam" id="PF00294"/>
    </source>
</evidence>
<dbReference type="Pfam" id="PF00294">
    <property type="entry name" value="PfkB"/>
    <property type="match status" value="1"/>
</dbReference>
<evidence type="ECO:0000256" key="4">
    <source>
        <dbReference type="RuleBase" id="RU003704"/>
    </source>
</evidence>
<reference evidence="6 7" key="1">
    <citation type="submission" date="2018-02" db="EMBL/GenBank/DDBJ databases">
        <title>Complete genome of the streamlined marine actinobacterium Pontimonas salivibrio CL-TW6 adapted to coastal planktonic lifestype.</title>
        <authorList>
            <person name="Cho B.C."/>
            <person name="Hardies S.C."/>
            <person name="Jang G.I."/>
            <person name="Hwang C.Y."/>
        </authorList>
    </citation>
    <scope>NUCLEOTIDE SEQUENCE [LARGE SCALE GENOMIC DNA]</scope>
    <source>
        <strain evidence="6 7">CL-TW6</strain>
    </source>
</reference>
<accession>A0A2L2BNN2</accession>
<dbReference type="OrthoDB" id="9808601at2"/>
<keyword evidence="7" id="KW-1185">Reference proteome</keyword>
<dbReference type="PRINTS" id="PR00990">
    <property type="entry name" value="RIBOKINASE"/>
</dbReference>
<evidence type="ECO:0000256" key="2">
    <source>
        <dbReference type="ARBA" id="ARBA00022679"/>
    </source>
</evidence>
<dbReference type="SUPFAM" id="SSF53613">
    <property type="entry name" value="Ribokinase-like"/>
    <property type="match status" value="1"/>
</dbReference>
<name>A0A2L2BNN2_9MICO</name>
<dbReference type="Proteomes" id="UP000243077">
    <property type="component" value="Chromosome"/>
</dbReference>
<organism evidence="6 7">
    <name type="scientific">Pontimonas salivibrio</name>
    <dbReference type="NCBI Taxonomy" id="1159327"/>
    <lineage>
        <taxon>Bacteria</taxon>
        <taxon>Bacillati</taxon>
        <taxon>Actinomycetota</taxon>
        <taxon>Actinomycetes</taxon>
        <taxon>Micrococcales</taxon>
        <taxon>Microbacteriaceae</taxon>
        <taxon>Pontimonas</taxon>
    </lineage>
</organism>
<dbReference type="EMBL" id="CP026923">
    <property type="protein sequence ID" value="AVG23280.1"/>
    <property type="molecule type" value="Genomic_DNA"/>
</dbReference>
<sequence>MTTPWALVVGDIIDDVHVVAEGPIRQNTDTLANIQVRPGGSAANTACWLGHLGSSVNFLGRVGVDDEVRHRVEFERFGVDATLQVEPEGHTGTIIVIVQGSSRTMLSDRGANLTLDVSDIRFQDDSAPRVLHLTGYSFFHREPIDDLVNLMDRVVQRGGDVVLDASSAGFLADHGANWWWEIARHATVLRANEDEAHFLTGSTDPNEAVEGFTHHGVTGIVTLAEKGAVCATPHQSATYLPAQPLGPEGLVDPTGAGDSFSAGLISKLLLGGSLEQAVTEGLRVSALAVTQLGARPWSRQKH</sequence>
<dbReference type="InterPro" id="IPR002173">
    <property type="entry name" value="Carboh/pur_kinase_PfkB_CS"/>
</dbReference>
<keyword evidence="3 4" id="KW-0418">Kinase</keyword>
<dbReference type="AlphaFoldDB" id="A0A2L2BNN2"/>
<dbReference type="PANTHER" id="PTHR43320">
    <property type="entry name" value="SUGAR KINASE"/>
    <property type="match status" value="1"/>
</dbReference>
<dbReference type="InterPro" id="IPR029056">
    <property type="entry name" value="Ribokinase-like"/>
</dbReference>
<dbReference type="InterPro" id="IPR052700">
    <property type="entry name" value="Carb_kinase_PfkB-like"/>
</dbReference>
<dbReference type="InterPro" id="IPR011611">
    <property type="entry name" value="PfkB_dom"/>
</dbReference>
<dbReference type="PANTHER" id="PTHR43320:SF3">
    <property type="entry name" value="CARBOHYDRATE KINASE PFKB DOMAIN-CONTAINING PROTEIN"/>
    <property type="match status" value="1"/>
</dbReference>
<comment type="similarity">
    <text evidence="1 4">Belongs to the carbohydrate kinase PfkB family.</text>
</comment>
<protein>
    <submittedName>
        <fullName evidence="6">Ribokinase-like protein</fullName>
    </submittedName>
</protein>
<dbReference type="PROSITE" id="PS00583">
    <property type="entry name" value="PFKB_KINASES_1"/>
    <property type="match status" value="1"/>
</dbReference>
<dbReference type="GO" id="GO:0016301">
    <property type="term" value="F:kinase activity"/>
    <property type="evidence" value="ECO:0007669"/>
    <property type="project" value="UniProtKB-KW"/>
</dbReference>
<keyword evidence="2 4" id="KW-0808">Transferase</keyword>
<evidence type="ECO:0000313" key="7">
    <source>
        <dbReference type="Proteomes" id="UP000243077"/>
    </source>
</evidence>
<dbReference type="InterPro" id="IPR002139">
    <property type="entry name" value="Ribo/fructo_kinase"/>
</dbReference>
<dbReference type="RefSeq" id="WP_158665461.1">
    <property type="nucleotide sequence ID" value="NZ_CP026923.1"/>
</dbReference>
<gene>
    <name evidence="6" type="ORF">C3B54_11282</name>
</gene>